<dbReference type="Pfam" id="PF01872">
    <property type="entry name" value="RibD_C"/>
    <property type="match status" value="1"/>
</dbReference>
<evidence type="ECO:0000256" key="10">
    <source>
        <dbReference type="ARBA" id="ARBA00023002"/>
    </source>
</evidence>
<evidence type="ECO:0000256" key="7">
    <source>
        <dbReference type="ARBA" id="ARBA00022723"/>
    </source>
</evidence>
<dbReference type="Pfam" id="PF00383">
    <property type="entry name" value="dCMP_cyt_deam_1"/>
    <property type="match status" value="1"/>
</dbReference>
<evidence type="ECO:0000259" key="16">
    <source>
        <dbReference type="PROSITE" id="PS51747"/>
    </source>
</evidence>
<feature type="binding site" evidence="14">
    <location>
        <position position="282"/>
    </location>
    <ligand>
        <name>substrate</name>
    </ligand>
</feature>
<evidence type="ECO:0000256" key="11">
    <source>
        <dbReference type="ARBA" id="ARBA00023268"/>
    </source>
</evidence>
<evidence type="ECO:0000256" key="14">
    <source>
        <dbReference type="PIRSR" id="PIRSR006769-2"/>
    </source>
</evidence>
<dbReference type="PROSITE" id="PS51747">
    <property type="entry name" value="CYT_DCMP_DEAMINASES_2"/>
    <property type="match status" value="1"/>
</dbReference>
<dbReference type="GO" id="GO:0008270">
    <property type="term" value="F:zinc ion binding"/>
    <property type="evidence" value="ECO:0007669"/>
    <property type="project" value="InterPro"/>
</dbReference>
<gene>
    <name evidence="17" type="ORF">EI77_00939</name>
</gene>
<dbReference type="NCBIfam" id="TIGR00326">
    <property type="entry name" value="eubact_ribD"/>
    <property type="match status" value="1"/>
</dbReference>
<dbReference type="PANTHER" id="PTHR38011">
    <property type="entry name" value="DIHYDROFOLATE REDUCTASE FAMILY PROTEIN (AFU_ORTHOLOGUE AFUA_8G06820)"/>
    <property type="match status" value="1"/>
</dbReference>
<feature type="binding site" evidence="14">
    <location>
        <position position="169"/>
    </location>
    <ligand>
        <name>NADP(+)</name>
        <dbReference type="ChEBI" id="CHEBI:58349"/>
    </ligand>
</feature>
<dbReference type="Gene3D" id="3.40.430.10">
    <property type="entry name" value="Dihydrofolate Reductase, subunit A"/>
    <property type="match status" value="2"/>
</dbReference>
<dbReference type="InterPro" id="IPR050765">
    <property type="entry name" value="Riboflavin_Biosynth_HTPR"/>
</dbReference>
<comment type="pathway">
    <text evidence="3 12">Cofactor biosynthesis; riboflavin biosynthesis; 5-amino-6-(D-ribitylamino)uracil from GTP: step 3/4.</text>
</comment>
<dbReference type="GO" id="GO:0008835">
    <property type="term" value="F:diaminohydroxyphosphoribosylaminopyrimidine deaminase activity"/>
    <property type="evidence" value="ECO:0007669"/>
    <property type="project" value="UniProtKB-EC"/>
</dbReference>
<evidence type="ECO:0000256" key="8">
    <source>
        <dbReference type="ARBA" id="ARBA00022833"/>
    </source>
</evidence>
<feature type="active site" description="Proton donor" evidence="13">
    <location>
        <position position="63"/>
    </location>
</feature>
<evidence type="ECO:0000256" key="4">
    <source>
        <dbReference type="ARBA" id="ARBA00005259"/>
    </source>
</evidence>
<evidence type="ECO:0000256" key="2">
    <source>
        <dbReference type="ARBA" id="ARBA00004882"/>
    </source>
</evidence>
<dbReference type="EC" id="1.1.1.193" evidence="12"/>
<feature type="binding site" evidence="15">
    <location>
        <position position="90"/>
    </location>
    <ligand>
        <name>Zn(2+)</name>
        <dbReference type="ChEBI" id="CHEBI:29105"/>
        <note>catalytic</note>
    </ligand>
</feature>
<keyword evidence="8 12" id="KW-0862">Zinc</keyword>
<dbReference type="InterPro" id="IPR016193">
    <property type="entry name" value="Cytidine_deaminase-like"/>
</dbReference>
<dbReference type="PROSITE" id="PS00903">
    <property type="entry name" value="CYT_DCMP_DEAMINASES_1"/>
    <property type="match status" value="1"/>
</dbReference>
<dbReference type="Gene3D" id="3.40.140.10">
    <property type="entry name" value="Cytidine Deaminase, domain 2"/>
    <property type="match status" value="1"/>
</dbReference>
<comment type="function">
    <text evidence="1 12">Converts 2,5-diamino-6-(ribosylamino)-4(3h)-pyrimidinone 5'-phosphate into 5-amino-6-(ribosylamino)-2,4(1h,3h)-pyrimidinedione 5'-phosphate.</text>
</comment>
<dbReference type="RefSeq" id="WP_243838661.1">
    <property type="nucleotide sequence ID" value="NZ_SOCA01000001.1"/>
</dbReference>
<keyword evidence="11" id="KW-0511">Multifunctional enzyme</keyword>
<keyword evidence="18" id="KW-1185">Reference proteome</keyword>
<dbReference type="AlphaFoldDB" id="A0A4R7SSG2"/>
<accession>A0A4R7SSG2</accession>
<keyword evidence="12" id="KW-0378">Hydrolase</keyword>
<name>A0A4R7SSG2_9BACT</name>
<dbReference type="CDD" id="cd01284">
    <property type="entry name" value="Riboflavin_deaminase-reductase"/>
    <property type="match status" value="1"/>
</dbReference>
<dbReference type="InterPro" id="IPR002125">
    <property type="entry name" value="CMP_dCMP_dom"/>
</dbReference>
<dbReference type="InterPro" id="IPR016192">
    <property type="entry name" value="APOBEC/CMP_deaminase_Zn-bd"/>
</dbReference>
<dbReference type="PANTHER" id="PTHR38011:SF7">
    <property type="entry name" value="2,5-DIAMINO-6-RIBOSYLAMINO-4(3H)-PYRIMIDINONE 5'-PHOSPHATE REDUCTASE"/>
    <property type="match status" value="1"/>
</dbReference>
<feature type="binding site" evidence="15">
    <location>
        <position position="99"/>
    </location>
    <ligand>
        <name>Zn(2+)</name>
        <dbReference type="ChEBI" id="CHEBI:29105"/>
        <note>catalytic</note>
    </ligand>
</feature>
<feature type="binding site" evidence="15">
    <location>
        <position position="61"/>
    </location>
    <ligand>
        <name>Zn(2+)</name>
        <dbReference type="ChEBI" id="CHEBI:29105"/>
        <note>catalytic</note>
    </ligand>
</feature>
<dbReference type="GO" id="GO:0009231">
    <property type="term" value="P:riboflavin biosynthetic process"/>
    <property type="evidence" value="ECO:0007669"/>
    <property type="project" value="UniProtKB-UniPathway"/>
</dbReference>
<proteinExistence type="inferred from homology"/>
<comment type="catalytic activity">
    <reaction evidence="12">
        <text>2,5-diamino-6-hydroxy-4-(5-phosphoribosylamino)-pyrimidine + H2O + H(+) = 5-amino-6-(5-phospho-D-ribosylamino)uracil + NH4(+)</text>
        <dbReference type="Rhea" id="RHEA:21868"/>
        <dbReference type="ChEBI" id="CHEBI:15377"/>
        <dbReference type="ChEBI" id="CHEBI:15378"/>
        <dbReference type="ChEBI" id="CHEBI:28938"/>
        <dbReference type="ChEBI" id="CHEBI:58453"/>
        <dbReference type="ChEBI" id="CHEBI:58614"/>
        <dbReference type="EC" id="3.5.4.26"/>
    </reaction>
</comment>
<dbReference type="GO" id="GO:0008703">
    <property type="term" value="F:5-amino-6-(5-phosphoribosylamino)uracil reductase activity"/>
    <property type="evidence" value="ECO:0007669"/>
    <property type="project" value="UniProtKB-EC"/>
</dbReference>
<dbReference type="UniPathway" id="UPA00275">
    <property type="reaction ID" value="UER00401"/>
</dbReference>
<feature type="binding site" evidence="14">
    <location>
        <position position="211"/>
    </location>
    <ligand>
        <name>NADP(+)</name>
        <dbReference type="ChEBI" id="CHEBI:58349"/>
    </ligand>
</feature>
<evidence type="ECO:0000256" key="12">
    <source>
        <dbReference type="PIRNR" id="PIRNR006769"/>
    </source>
</evidence>
<feature type="binding site" evidence="14">
    <location>
        <position position="215"/>
    </location>
    <ligand>
        <name>NADP(+)</name>
        <dbReference type="ChEBI" id="CHEBI:58349"/>
    </ligand>
</feature>
<dbReference type="SUPFAM" id="SSF53927">
    <property type="entry name" value="Cytidine deaminase-like"/>
    <property type="match status" value="1"/>
</dbReference>
<organism evidence="17 18">
    <name type="scientific">Prosthecobacter fusiformis</name>
    <dbReference type="NCBI Taxonomy" id="48464"/>
    <lineage>
        <taxon>Bacteria</taxon>
        <taxon>Pseudomonadati</taxon>
        <taxon>Verrucomicrobiota</taxon>
        <taxon>Verrucomicrobiia</taxon>
        <taxon>Verrucomicrobiales</taxon>
        <taxon>Verrucomicrobiaceae</taxon>
        <taxon>Prosthecobacter</taxon>
    </lineage>
</organism>
<keyword evidence="7 12" id="KW-0479">Metal-binding</keyword>
<protein>
    <recommendedName>
        <fullName evidence="12">Riboflavin biosynthesis protein RibD</fullName>
    </recommendedName>
    <domain>
        <recommendedName>
            <fullName evidence="12">Diaminohydroxyphosphoribosylaminopyrimidine deaminase</fullName>
            <shortName evidence="12">DRAP deaminase</shortName>
            <ecNumber evidence="12">3.5.4.26</ecNumber>
        </recommendedName>
        <alternativeName>
            <fullName evidence="12">Riboflavin-specific deaminase</fullName>
        </alternativeName>
    </domain>
    <domain>
        <recommendedName>
            <fullName evidence="12">5-amino-6-(5-phosphoribosylamino)uracil reductase</fullName>
            <ecNumber evidence="12">1.1.1.193</ecNumber>
        </recommendedName>
        <alternativeName>
            <fullName evidence="12">HTP reductase</fullName>
        </alternativeName>
    </domain>
</protein>
<feature type="binding site" evidence="14">
    <location>
        <position position="199"/>
    </location>
    <ligand>
        <name>NADP(+)</name>
        <dbReference type="ChEBI" id="CHEBI:58349"/>
    </ligand>
</feature>
<evidence type="ECO:0000256" key="3">
    <source>
        <dbReference type="ARBA" id="ARBA00004910"/>
    </source>
</evidence>
<sequence>MKQAVMSPATHESDLHWMSLALEQARLGIGFTSPNPAVGAVIVAGGELIGQGYHRQAGLPHAEIEALLDAQSRAPERIPGATIYVTLEPCSTQGRTGPCTSAIQAAGITRVVWAAQDPNPSHVGRARQLLESAGISVTTGILEAQCQEILRPFAKWITTGLPYVIAKAGQSLDGRITRPAGEGPWITSEAARAHSQGLRARVDAILVGAETVRQDNPRLTLRNGSAKEQPWRIILTRGGHLPAEAHVFTDAYQDRTLILRDLAFPDVLRDLATRGITSVLIEGGGNVLGQAFASRSVDEVCWYIAPRLCGGGLPVIGGPPWAQSVALESVTLLPIGDNICLTGRPVWPNNESDHHP</sequence>
<dbReference type="InterPro" id="IPR002734">
    <property type="entry name" value="RibDG_C"/>
</dbReference>
<evidence type="ECO:0000256" key="1">
    <source>
        <dbReference type="ARBA" id="ARBA00002151"/>
    </source>
</evidence>
<evidence type="ECO:0000313" key="17">
    <source>
        <dbReference type="EMBL" id="TDU81629.1"/>
    </source>
</evidence>
<evidence type="ECO:0000256" key="6">
    <source>
        <dbReference type="ARBA" id="ARBA00022619"/>
    </source>
</evidence>
<feature type="binding site" evidence="14">
    <location>
        <position position="219"/>
    </location>
    <ligand>
        <name>substrate</name>
    </ligand>
</feature>
<keyword evidence="6 12" id="KW-0686">Riboflavin biosynthesis</keyword>
<comment type="cofactor">
    <cofactor evidence="12 15">
        <name>Zn(2+)</name>
        <dbReference type="ChEBI" id="CHEBI:29105"/>
    </cofactor>
    <text evidence="12 15">Binds 1 zinc ion.</text>
</comment>
<evidence type="ECO:0000256" key="15">
    <source>
        <dbReference type="PIRSR" id="PIRSR006769-3"/>
    </source>
</evidence>
<dbReference type="InterPro" id="IPR004794">
    <property type="entry name" value="Eubact_RibD"/>
</dbReference>
<evidence type="ECO:0000256" key="9">
    <source>
        <dbReference type="ARBA" id="ARBA00022857"/>
    </source>
</evidence>
<keyword evidence="9 12" id="KW-0521">NADP</keyword>
<evidence type="ECO:0000313" key="18">
    <source>
        <dbReference type="Proteomes" id="UP000295662"/>
    </source>
</evidence>
<dbReference type="Proteomes" id="UP000295662">
    <property type="component" value="Unassembled WGS sequence"/>
</dbReference>
<reference evidence="17 18" key="1">
    <citation type="submission" date="2019-03" db="EMBL/GenBank/DDBJ databases">
        <title>Genomic Encyclopedia of Archaeal and Bacterial Type Strains, Phase II (KMG-II): from individual species to whole genera.</title>
        <authorList>
            <person name="Goeker M."/>
        </authorList>
    </citation>
    <scope>NUCLEOTIDE SEQUENCE [LARGE SCALE GENOMIC DNA]</scope>
    <source>
        <strain evidence="17 18">ATCC 25309</strain>
    </source>
</reference>
<dbReference type="EMBL" id="SOCA01000001">
    <property type="protein sequence ID" value="TDU81629.1"/>
    <property type="molecule type" value="Genomic_DNA"/>
</dbReference>
<comment type="catalytic activity">
    <reaction evidence="12">
        <text>5-amino-6-(5-phospho-D-ribitylamino)uracil + NADP(+) = 5-amino-6-(5-phospho-D-ribosylamino)uracil + NADPH + H(+)</text>
        <dbReference type="Rhea" id="RHEA:17845"/>
        <dbReference type="ChEBI" id="CHEBI:15378"/>
        <dbReference type="ChEBI" id="CHEBI:57783"/>
        <dbReference type="ChEBI" id="CHEBI:58349"/>
        <dbReference type="ChEBI" id="CHEBI:58421"/>
        <dbReference type="ChEBI" id="CHEBI:58453"/>
        <dbReference type="EC" id="1.1.1.193"/>
    </reaction>
</comment>
<dbReference type="SUPFAM" id="SSF53597">
    <property type="entry name" value="Dihydrofolate reductase-like"/>
    <property type="match status" value="1"/>
</dbReference>
<evidence type="ECO:0000256" key="5">
    <source>
        <dbReference type="ARBA" id="ARBA00007417"/>
    </source>
</evidence>
<comment type="similarity">
    <text evidence="4 12">In the N-terminal section; belongs to the cytidine and deoxycytidylate deaminase family.</text>
</comment>
<feature type="binding site" evidence="14">
    <location>
        <position position="185"/>
    </location>
    <ligand>
        <name>NADP(+)</name>
        <dbReference type="ChEBI" id="CHEBI:58349"/>
    </ligand>
</feature>
<comment type="pathway">
    <text evidence="2 12">Cofactor biosynthesis; riboflavin biosynthesis; 5-amino-6-(D-ribitylamino)uracil from GTP: step 2/4.</text>
</comment>
<keyword evidence="10 12" id="KW-0560">Oxidoreductase</keyword>
<comment type="caution">
    <text evidence="17">The sequence shown here is derived from an EMBL/GenBank/DDBJ whole genome shotgun (WGS) entry which is preliminary data.</text>
</comment>
<feature type="binding site" evidence="14">
    <location>
        <position position="222"/>
    </location>
    <ligand>
        <name>substrate</name>
    </ligand>
</feature>
<dbReference type="PIRSF" id="PIRSF006769">
    <property type="entry name" value="RibD"/>
    <property type="match status" value="1"/>
</dbReference>
<feature type="domain" description="CMP/dCMP-type deaminase" evidence="16">
    <location>
        <begin position="12"/>
        <end position="137"/>
    </location>
</feature>
<comment type="similarity">
    <text evidence="5 12">In the C-terminal section; belongs to the HTP reductase family.</text>
</comment>
<dbReference type="InterPro" id="IPR024072">
    <property type="entry name" value="DHFR-like_dom_sf"/>
</dbReference>
<evidence type="ECO:0000256" key="13">
    <source>
        <dbReference type="PIRSR" id="PIRSR006769-1"/>
    </source>
</evidence>
<dbReference type="EC" id="3.5.4.26" evidence="12"/>